<keyword evidence="2" id="KW-0547">Nucleotide-binding</keyword>
<dbReference type="GO" id="GO:0140662">
    <property type="term" value="F:ATP-dependent protein folding chaperone"/>
    <property type="evidence" value="ECO:0007669"/>
    <property type="project" value="InterPro"/>
</dbReference>
<dbReference type="GO" id="GO:0030968">
    <property type="term" value="P:endoplasmic reticulum unfolded protein response"/>
    <property type="evidence" value="ECO:0007669"/>
    <property type="project" value="TreeGrafter"/>
</dbReference>
<evidence type="ECO:0000256" key="5">
    <source>
        <dbReference type="ARBA" id="ARBA00040503"/>
    </source>
</evidence>
<dbReference type="WBParaSite" id="Gr19_v10_g7949.t1">
    <property type="protein sequence ID" value="Gr19_v10_g7949.t1"/>
    <property type="gene ID" value="Gr19_v10_g7949"/>
</dbReference>
<evidence type="ECO:0000313" key="9">
    <source>
        <dbReference type="WBParaSite" id="Gr19_v10_g7949.t1"/>
    </source>
</evidence>
<dbReference type="PANTHER" id="PTHR45639:SF3">
    <property type="entry name" value="HYPOXIA UP-REGULATED PROTEIN 1"/>
    <property type="match status" value="1"/>
</dbReference>
<evidence type="ECO:0000256" key="6">
    <source>
        <dbReference type="SAM" id="MobiDB-lite"/>
    </source>
</evidence>
<feature type="signal peptide" evidence="7">
    <location>
        <begin position="1"/>
        <end position="24"/>
    </location>
</feature>
<proteinExistence type="inferred from homology"/>
<evidence type="ECO:0000256" key="4">
    <source>
        <dbReference type="ARBA" id="ARBA00023186"/>
    </source>
</evidence>
<evidence type="ECO:0000256" key="7">
    <source>
        <dbReference type="SAM" id="SignalP"/>
    </source>
</evidence>
<feature type="region of interest" description="Disordered" evidence="6">
    <location>
        <begin position="710"/>
        <end position="812"/>
    </location>
</feature>
<keyword evidence="4" id="KW-0143">Chaperone</keyword>
<dbReference type="Gene3D" id="3.30.420.40">
    <property type="match status" value="2"/>
</dbReference>
<dbReference type="InterPro" id="IPR013126">
    <property type="entry name" value="Hsp_70_fam"/>
</dbReference>
<dbReference type="FunFam" id="3.90.640.10:FF:000004">
    <property type="entry name" value="Heat shock 70 kDa protein 4"/>
    <property type="match status" value="1"/>
</dbReference>
<dbReference type="SUPFAM" id="SSF53067">
    <property type="entry name" value="Actin-like ATPase domain"/>
    <property type="match status" value="2"/>
</dbReference>
<protein>
    <recommendedName>
        <fullName evidence="5">Hypoxia up-regulated protein 1</fullName>
    </recommendedName>
</protein>
<keyword evidence="3" id="KW-0067">ATP-binding</keyword>
<evidence type="ECO:0000256" key="3">
    <source>
        <dbReference type="ARBA" id="ARBA00022840"/>
    </source>
</evidence>
<keyword evidence="8" id="KW-1185">Reference proteome</keyword>
<evidence type="ECO:0000256" key="2">
    <source>
        <dbReference type="ARBA" id="ARBA00022741"/>
    </source>
</evidence>
<feature type="compositionally biased region" description="Low complexity" evidence="6">
    <location>
        <begin position="244"/>
        <end position="257"/>
    </location>
</feature>
<organism evidence="8 9">
    <name type="scientific">Globodera rostochiensis</name>
    <name type="common">Golden nematode worm</name>
    <name type="synonym">Heterodera rostochiensis</name>
    <dbReference type="NCBI Taxonomy" id="31243"/>
    <lineage>
        <taxon>Eukaryota</taxon>
        <taxon>Metazoa</taxon>
        <taxon>Ecdysozoa</taxon>
        <taxon>Nematoda</taxon>
        <taxon>Chromadorea</taxon>
        <taxon>Rhabditida</taxon>
        <taxon>Tylenchina</taxon>
        <taxon>Tylenchomorpha</taxon>
        <taxon>Tylenchoidea</taxon>
        <taxon>Heteroderidae</taxon>
        <taxon>Heteroderinae</taxon>
        <taxon>Globodera</taxon>
    </lineage>
</organism>
<dbReference type="Proteomes" id="UP000887572">
    <property type="component" value="Unplaced"/>
</dbReference>
<accession>A0A914I9J0</accession>
<dbReference type="SUPFAM" id="SSF100934">
    <property type="entry name" value="Heat shock protein 70kD (HSP70), C-terminal subdomain"/>
    <property type="match status" value="1"/>
</dbReference>
<dbReference type="Gene3D" id="3.90.640.10">
    <property type="entry name" value="Actin, Chain A, domain 4"/>
    <property type="match status" value="1"/>
</dbReference>
<dbReference type="GO" id="GO:0005524">
    <property type="term" value="F:ATP binding"/>
    <property type="evidence" value="ECO:0007669"/>
    <property type="project" value="UniProtKB-KW"/>
</dbReference>
<dbReference type="Gene3D" id="1.20.1270.10">
    <property type="match status" value="1"/>
</dbReference>
<reference evidence="9" key="1">
    <citation type="submission" date="2022-11" db="UniProtKB">
        <authorList>
            <consortium name="WormBaseParasite"/>
        </authorList>
    </citation>
    <scope>IDENTIFICATION</scope>
</reference>
<dbReference type="PRINTS" id="PR00301">
    <property type="entry name" value="HEATSHOCK70"/>
</dbReference>
<dbReference type="AlphaFoldDB" id="A0A914I9J0"/>
<comment type="similarity">
    <text evidence="1">Belongs to the heat shock protein 70 family.</text>
</comment>
<dbReference type="Pfam" id="PF00012">
    <property type="entry name" value="HSP70"/>
    <property type="match status" value="2"/>
</dbReference>
<keyword evidence="7" id="KW-0732">Signal</keyword>
<feature type="region of interest" description="Disordered" evidence="6">
    <location>
        <begin position="244"/>
        <end position="263"/>
    </location>
</feature>
<dbReference type="Gene3D" id="3.30.30.30">
    <property type="match status" value="1"/>
</dbReference>
<dbReference type="InterPro" id="IPR043129">
    <property type="entry name" value="ATPase_NBD"/>
</dbReference>
<evidence type="ECO:0000256" key="1">
    <source>
        <dbReference type="ARBA" id="ARBA00007381"/>
    </source>
</evidence>
<sequence>MNLYRRIFLFVAIICASCPQLSTANSAMAIDLGSEFMKMALIKPGVPMETVLNRESQRKTPMALTIKDGERFLGETARKKALSMAQHTFAFFLDLVGKQMDDPIVAAFQAQFPFLTLKAHPQRGTVQFGTDSGDVSVECALGMVLWNARQEVEAYAGQPVRDAVVTVPAYFGLVERAAVEAAAKIADVNLLQLLSSGTAAGLNYGVFRHKEITEQPQRLLIYDVGSTKTLVTIVQLRLVNETTTSTTTNGKNATKSGSNKAASGSFPQVETIGVGYNRTLGGYHLTLRLRDHLVKAFKQQYPKLEGDVTQNPKAMAKLLKEADRVKQVLSANSQHFAHVESVFEDRDFRTKVTREELEALFHDFESCYLEPINDALRMADLTVEQLDRVLLMGAGTRVPRLQTILSTHFHGKELSKQLNTDEAIVLGAVYQAARLIKGFRVKPFEVKELFLPHEVDVSAEPPSFTKWLSSLTVDDAQLQHNMSTVIGDDEIKEAKKILSTFERNEKAKMEHALALNSLESAVYDYTAKLEEDSFSGFGTEEELQLVHQKLKEMKDWLEDVPNETSVEELKQKRREVVAPIRKLKSRKRQKEDRPALMEKLTTTLDEAEKKLQLFTTSKEFFTEGELTSYQHTIETVKVWFDGVKKELEQLKDNQDATFTTDNFKTKTNSLIGEVRFLASKYYAAALKLREEAEADARKAKLEAEAEAKKAEAEAKEVTKDDDKAEAEAKKDEEDDTKKEAEGADKKEAEGADKKEAEGADKKEAEGADKKEADEDKKDDEEAQTEKKEEGKEDKKEAETDQKESGEGIKIEL</sequence>
<evidence type="ECO:0000313" key="8">
    <source>
        <dbReference type="Proteomes" id="UP000887572"/>
    </source>
</evidence>
<name>A0A914I9J0_GLORO</name>
<dbReference type="PANTHER" id="PTHR45639">
    <property type="entry name" value="HSC70CB, ISOFORM G-RELATED"/>
    <property type="match status" value="1"/>
</dbReference>
<dbReference type="CDD" id="cd10230">
    <property type="entry name" value="ASKHA_NBD_HSP70_HYOU1"/>
    <property type="match status" value="1"/>
</dbReference>
<feature type="compositionally biased region" description="Basic and acidic residues" evidence="6">
    <location>
        <begin position="783"/>
        <end position="812"/>
    </location>
</feature>
<dbReference type="InterPro" id="IPR029048">
    <property type="entry name" value="HSP70_C_sf"/>
</dbReference>
<feature type="compositionally biased region" description="Basic and acidic residues" evidence="6">
    <location>
        <begin position="710"/>
        <end position="775"/>
    </location>
</feature>
<dbReference type="GO" id="GO:0034663">
    <property type="term" value="C:endoplasmic reticulum chaperone complex"/>
    <property type="evidence" value="ECO:0007669"/>
    <property type="project" value="TreeGrafter"/>
</dbReference>
<feature type="chain" id="PRO_5037869927" description="Hypoxia up-regulated protein 1" evidence="7">
    <location>
        <begin position="25"/>
        <end position="812"/>
    </location>
</feature>